<name>A0A0C3P108_PISTI</name>
<keyword evidence="2" id="KW-1185">Reference proteome</keyword>
<dbReference type="EMBL" id="KN831991">
    <property type="protein sequence ID" value="KIO01044.1"/>
    <property type="molecule type" value="Genomic_DNA"/>
</dbReference>
<protein>
    <submittedName>
        <fullName evidence="1">Uncharacterized protein</fullName>
    </submittedName>
</protein>
<gene>
    <name evidence="1" type="ORF">M404DRAFT_740204</name>
</gene>
<reference evidence="1 2" key="1">
    <citation type="submission" date="2014-04" db="EMBL/GenBank/DDBJ databases">
        <authorList>
            <consortium name="DOE Joint Genome Institute"/>
            <person name="Kuo A."/>
            <person name="Kohler A."/>
            <person name="Costa M.D."/>
            <person name="Nagy L.G."/>
            <person name="Floudas D."/>
            <person name="Copeland A."/>
            <person name="Barry K.W."/>
            <person name="Cichocki N."/>
            <person name="Veneault-Fourrey C."/>
            <person name="LaButti K."/>
            <person name="Lindquist E.A."/>
            <person name="Lipzen A."/>
            <person name="Lundell T."/>
            <person name="Morin E."/>
            <person name="Murat C."/>
            <person name="Sun H."/>
            <person name="Tunlid A."/>
            <person name="Henrissat B."/>
            <person name="Grigoriev I.V."/>
            <person name="Hibbett D.S."/>
            <person name="Martin F."/>
            <person name="Nordberg H.P."/>
            <person name="Cantor M.N."/>
            <person name="Hua S.X."/>
        </authorList>
    </citation>
    <scope>NUCLEOTIDE SEQUENCE [LARGE SCALE GENOMIC DNA]</scope>
    <source>
        <strain evidence="1 2">Marx 270</strain>
    </source>
</reference>
<dbReference type="AlphaFoldDB" id="A0A0C3P108"/>
<sequence length="100" mass="11492">MQRAQTHVKSRLWVNTLHLDHPNVNIPTTCHCMVLLLSSFDPGALCTDDNFKTFAVPRSPRAQPLTLTENYSPSFQWINIPTIMTPHKTPPFLLPQRRSR</sequence>
<dbReference type="Proteomes" id="UP000054217">
    <property type="component" value="Unassembled WGS sequence"/>
</dbReference>
<accession>A0A0C3P108</accession>
<reference evidence="2" key="2">
    <citation type="submission" date="2015-01" db="EMBL/GenBank/DDBJ databases">
        <title>Evolutionary Origins and Diversification of the Mycorrhizal Mutualists.</title>
        <authorList>
            <consortium name="DOE Joint Genome Institute"/>
            <consortium name="Mycorrhizal Genomics Consortium"/>
            <person name="Kohler A."/>
            <person name="Kuo A."/>
            <person name="Nagy L.G."/>
            <person name="Floudas D."/>
            <person name="Copeland A."/>
            <person name="Barry K.W."/>
            <person name="Cichocki N."/>
            <person name="Veneault-Fourrey C."/>
            <person name="LaButti K."/>
            <person name="Lindquist E.A."/>
            <person name="Lipzen A."/>
            <person name="Lundell T."/>
            <person name="Morin E."/>
            <person name="Murat C."/>
            <person name="Riley R."/>
            <person name="Ohm R."/>
            <person name="Sun H."/>
            <person name="Tunlid A."/>
            <person name="Henrissat B."/>
            <person name="Grigoriev I.V."/>
            <person name="Hibbett D.S."/>
            <person name="Martin F."/>
        </authorList>
    </citation>
    <scope>NUCLEOTIDE SEQUENCE [LARGE SCALE GENOMIC DNA]</scope>
    <source>
        <strain evidence="2">Marx 270</strain>
    </source>
</reference>
<evidence type="ECO:0000313" key="1">
    <source>
        <dbReference type="EMBL" id="KIO01044.1"/>
    </source>
</evidence>
<dbReference type="HOGENOM" id="CLU_2307188_0_0_1"/>
<proteinExistence type="predicted"/>
<evidence type="ECO:0000313" key="2">
    <source>
        <dbReference type="Proteomes" id="UP000054217"/>
    </source>
</evidence>
<organism evidence="1 2">
    <name type="scientific">Pisolithus tinctorius Marx 270</name>
    <dbReference type="NCBI Taxonomy" id="870435"/>
    <lineage>
        <taxon>Eukaryota</taxon>
        <taxon>Fungi</taxon>
        <taxon>Dikarya</taxon>
        <taxon>Basidiomycota</taxon>
        <taxon>Agaricomycotina</taxon>
        <taxon>Agaricomycetes</taxon>
        <taxon>Agaricomycetidae</taxon>
        <taxon>Boletales</taxon>
        <taxon>Sclerodermatineae</taxon>
        <taxon>Pisolithaceae</taxon>
        <taxon>Pisolithus</taxon>
    </lineage>
</organism>
<dbReference type="InParanoid" id="A0A0C3P108"/>